<accession>A0A0K8MBQ8</accession>
<dbReference type="InterPro" id="IPR011129">
    <property type="entry name" value="CSD"/>
</dbReference>
<keyword evidence="2" id="KW-0963">Cytoplasm</keyword>
<dbReference type="SMART" id="SM00357">
    <property type="entry name" value="CSP"/>
    <property type="match status" value="1"/>
</dbReference>
<gene>
    <name evidence="4" type="primary">cspE</name>
    <name evidence="4" type="ORF">Cva_00284</name>
</gene>
<dbReference type="GO" id="GO:0005829">
    <property type="term" value="C:cytosol"/>
    <property type="evidence" value="ECO:0007669"/>
    <property type="project" value="UniProtKB-ARBA"/>
</dbReference>
<protein>
    <submittedName>
        <fullName evidence="4">Cold shock-like protein CspE</fullName>
    </submittedName>
</protein>
<evidence type="ECO:0000313" key="5">
    <source>
        <dbReference type="Proteomes" id="UP000036771"/>
    </source>
</evidence>
<dbReference type="STRING" id="1629334.Cva_00284"/>
<evidence type="ECO:0000259" key="3">
    <source>
        <dbReference type="PROSITE" id="PS51857"/>
    </source>
</evidence>
<dbReference type="EMBL" id="BBVC01000013">
    <property type="protein sequence ID" value="GAO97648.1"/>
    <property type="molecule type" value="Genomic_DNA"/>
</dbReference>
<dbReference type="InterPro" id="IPR012340">
    <property type="entry name" value="NA-bd_OB-fold"/>
</dbReference>
<dbReference type="AlphaFoldDB" id="A0A0K8MBQ8"/>
<dbReference type="Proteomes" id="UP000036771">
    <property type="component" value="Unassembled WGS sequence"/>
</dbReference>
<dbReference type="OrthoDB" id="9791685at2"/>
<comment type="subcellular location">
    <subcellularLocation>
        <location evidence="1">Cytoplasm</location>
    </subcellularLocation>
</comment>
<dbReference type="Gene3D" id="2.40.50.140">
    <property type="entry name" value="Nucleic acid-binding proteins"/>
    <property type="match status" value="1"/>
</dbReference>
<evidence type="ECO:0000256" key="1">
    <source>
        <dbReference type="ARBA" id="ARBA00004496"/>
    </source>
</evidence>
<keyword evidence="5" id="KW-1185">Reference proteome</keyword>
<dbReference type="PROSITE" id="PS51857">
    <property type="entry name" value="CSD_2"/>
    <property type="match status" value="1"/>
</dbReference>
<dbReference type="GO" id="GO:0003676">
    <property type="term" value="F:nucleic acid binding"/>
    <property type="evidence" value="ECO:0007669"/>
    <property type="project" value="InterPro"/>
</dbReference>
<organism evidence="4 5">
    <name type="scientific">Caedimonas varicaedens</name>
    <dbReference type="NCBI Taxonomy" id="1629334"/>
    <lineage>
        <taxon>Bacteria</taxon>
        <taxon>Pseudomonadati</taxon>
        <taxon>Pseudomonadota</taxon>
        <taxon>Alphaproteobacteria</taxon>
        <taxon>Holosporales</taxon>
        <taxon>Caedimonadaceae</taxon>
        <taxon>Caedimonas</taxon>
    </lineage>
</organism>
<comment type="caution">
    <text evidence="4">The sequence shown here is derived from an EMBL/GenBank/DDBJ whole genome shotgun (WGS) entry which is preliminary data.</text>
</comment>
<name>A0A0K8MBQ8_9PROT</name>
<feature type="domain" description="CSD" evidence="3">
    <location>
        <begin position="1"/>
        <end position="69"/>
    </location>
</feature>
<reference evidence="4 5" key="1">
    <citation type="submission" date="2015-03" db="EMBL/GenBank/DDBJ databases">
        <title>Caedibacter varicaedens, whole genome shotgun sequence.</title>
        <authorList>
            <person name="Suzuki H."/>
            <person name="Dapper A.L."/>
            <person name="Gibson A.K."/>
            <person name="Jackson C."/>
            <person name="Lee H."/>
            <person name="Pejaver V.R."/>
            <person name="Doak T."/>
            <person name="Lynch M."/>
        </authorList>
    </citation>
    <scope>NUCLEOTIDE SEQUENCE [LARGE SCALE GENOMIC DNA]</scope>
</reference>
<dbReference type="Pfam" id="PF00313">
    <property type="entry name" value="CSD"/>
    <property type="match status" value="1"/>
</dbReference>
<evidence type="ECO:0000313" key="4">
    <source>
        <dbReference type="EMBL" id="GAO97648.1"/>
    </source>
</evidence>
<dbReference type="PIRSF" id="PIRSF002599">
    <property type="entry name" value="Cold_shock_A"/>
    <property type="match status" value="1"/>
</dbReference>
<proteinExistence type="predicted"/>
<dbReference type="InterPro" id="IPR002059">
    <property type="entry name" value="CSP_DNA-bd"/>
</dbReference>
<sequence length="72" mass="8381">MPRGKVKFYDVHKSYGFITPDDHKEGDKDIFVHFRELQESGLDFLGEHQKVSYELKEVKGKSIACQIKLLEP</sequence>
<dbReference type="InterPro" id="IPR012156">
    <property type="entry name" value="Cold_shock_CspA"/>
</dbReference>
<dbReference type="SUPFAM" id="SSF50249">
    <property type="entry name" value="Nucleic acid-binding proteins"/>
    <property type="match status" value="1"/>
</dbReference>
<evidence type="ECO:0000256" key="2">
    <source>
        <dbReference type="ARBA" id="ARBA00022490"/>
    </source>
</evidence>